<evidence type="ECO:0000256" key="11">
    <source>
        <dbReference type="ARBA" id="ARBA00023242"/>
    </source>
</evidence>
<evidence type="ECO:0000256" key="8">
    <source>
        <dbReference type="ARBA" id="ARBA00023125"/>
    </source>
</evidence>
<dbReference type="GO" id="GO:0000976">
    <property type="term" value="F:transcription cis-regulatory region binding"/>
    <property type="evidence" value="ECO:0007669"/>
    <property type="project" value="TreeGrafter"/>
</dbReference>
<evidence type="ECO:0000259" key="13">
    <source>
        <dbReference type="PROSITE" id="PS51523"/>
    </source>
</evidence>
<evidence type="ECO:0000256" key="4">
    <source>
        <dbReference type="ARBA" id="ARBA00022723"/>
    </source>
</evidence>
<evidence type="ECO:0000256" key="3">
    <source>
        <dbReference type="ARBA" id="ARBA00011416"/>
    </source>
</evidence>
<keyword evidence="6" id="KW-0862">Zinc</keyword>
<dbReference type="OrthoDB" id="1929626at2759"/>
<organism evidence="14 15">
    <name type="scientific">Eragrostis curvula</name>
    <name type="common">weeping love grass</name>
    <dbReference type="NCBI Taxonomy" id="38414"/>
    <lineage>
        <taxon>Eukaryota</taxon>
        <taxon>Viridiplantae</taxon>
        <taxon>Streptophyta</taxon>
        <taxon>Embryophyta</taxon>
        <taxon>Tracheophyta</taxon>
        <taxon>Spermatophyta</taxon>
        <taxon>Magnoliopsida</taxon>
        <taxon>Liliopsida</taxon>
        <taxon>Poales</taxon>
        <taxon>Poaceae</taxon>
        <taxon>PACMAD clade</taxon>
        <taxon>Chloridoideae</taxon>
        <taxon>Eragrostideae</taxon>
        <taxon>Eragrostidinae</taxon>
        <taxon>Eragrostis</taxon>
    </lineage>
</organism>
<comment type="subcellular location">
    <subcellularLocation>
        <location evidence="2">Nucleus</location>
    </subcellularLocation>
</comment>
<evidence type="ECO:0000256" key="10">
    <source>
        <dbReference type="ARBA" id="ARBA00023163"/>
    </source>
</evidence>
<keyword evidence="11" id="KW-0539">Nucleus</keyword>
<feature type="region of interest" description="Disordered" evidence="12">
    <location>
        <begin position="127"/>
        <end position="178"/>
    </location>
</feature>
<gene>
    <name evidence="14" type="ORF">EJB05_48899</name>
</gene>
<dbReference type="GO" id="GO:0050793">
    <property type="term" value="P:regulation of developmental process"/>
    <property type="evidence" value="ECO:0007669"/>
    <property type="project" value="TreeGrafter"/>
</dbReference>
<dbReference type="PANTHER" id="PTHR31948">
    <property type="entry name" value="ZINC-FINGER HOMEODOMAIN PROTEIN 2"/>
    <property type="match status" value="1"/>
</dbReference>
<feature type="non-terminal residue" evidence="14">
    <location>
        <position position="1"/>
    </location>
</feature>
<dbReference type="NCBIfam" id="TIGR01565">
    <property type="entry name" value="homeo_ZF_HD"/>
    <property type="match status" value="1"/>
</dbReference>
<evidence type="ECO:0000256" key="6">
    <source>
        <dbReference type="ARBA" id="ARBA00022833"/>
    </source>
</evidence>
<dbReference type="Pfam" id="PF04770">
    <property type="entry name" value="ZF-HD_dimer"/>
    <property type="match status" value="1"/>
</dbReference>
<comment type="caution">
    <text evidence="14">The sequence shown here is derived from an EMBL/GenBank/DDBJ whole genome shotgun (WGS) entry which is preliminary data.</text>
</comment>
<comment type="function">
    <text evidence="1">Putative transcription factor.</text>
</comment>
<dbReference type="Gramene" id="TVU05720">
    <property type="protein sequence ID" value="TVU05720"/>
    <property type="gene ID" value="EJB05_48899"/>
</dbReference>
<dbReference type="GO" id="GO:0003700">
    <property type="term" value="F:DNA-binding transcription factor activity"/>
    <property type="evidence" value="ECO:0007669"/>
    <property type="project" value="TreeGrafter"/>
</dbReference>
<dbReference type="GO" id="GO:0008270">
    <property type="term" value="F:zinc ion binding"/>
    <property type="evidence" value="ECO:0007669"/>
    <property type="project" value="UniProtKB-KW"/>
</dbReference>
<keyword evidence="10" id="KW-0804">Transcription</keyword>
<evidence type="ECO:0000313" key="15">
    <source>
        <dbReference type="Proteomes" id="UP000324897"/>
    </source>
</evidence>
<evidence type="ECO:0000256" key="9">
    <source>
        <dbReference type="ARBA" id="ARBA00023155"/>
    </source>
</evidence>
<keyword evidence="5" id="KW-0863">Zinc-finger</keyword>
<dbReference type="InterPro" id="IPR006456">
    <property type="entry name" value="ZF_HD_homeobox_Cys/His_dimer"/>
</dbReference>
<evidence type="ECO:0000256" key="7">
    <source>
        <dbReference type="ARBA" id="ARBA00023015"/>
    </source>
</evidence>
<dbReference type="InterPro" id="IPR009057">
    <property type="entry name" value="Homeodomain-like_sf"/>
</dbReference>
<evidence type="ECO:0000313" key="14">
    <source>
        <dbReference type="EMBL" id="TVU05720.1"/>
    </source>
</evidence>
<dbReference type="Gene3D" id="1.10.10.60">
    <property type="entry name" value="Homeodomain-like"/>
    <property type="match status" value="1"/>
</dbReference>
<dbReference type="Proteomes" id="UP000324897">
    <property type="component" value="Unassembled WGS sequence"/>
</dbReference>
<protein>
    <recommendedName>
        <fullName evidence="13">ZF-HD dimerization-type domain-containing protein</fullName>
    </recommendedName>
</protein>
<accession>A0A5J9T2Z0</accession>
<keyword evidence="4" id="KW-0479">Metal-binding</keyword>
<dbReference type="GO" id="GO:0005634">
    <property type="term" value="C:nucleus"/>
    <property type="evidence" value="ECO:0007669"/>
    <property type="project" value="UniProtKB-SubCell"/>
</dbReference>
<keyword evidence="15" id="KW-1185">Reference proteome</keyword>
<keyword evidence="8" id="KW-0238">DNA-binding</keyword>
<dbReference type="PANTHER" id="PTHR31948:SF72">
    <property type="entry name" value="ZINC-FINGER HOMEODOMAIN PROTEIN 10"/>
    <property type="match status" value="1"/>
</dbReference>
<dbReference type="FunFam" id="1.10.10.60:FF:000257">
    <property type="entry name" value="Zinc-finger homeodomain protein 2"/>
    <property type="match status" value="1"/>
</dbReference>
<evidence type="ECO:0000256" key="1">
    <source>
        <dbReference type="ARBA" id="ARBA00004049"/>
    </source>
</evidence>
<keyword evidence="9" id="KW-0371">Homeobox</keyword>
<feature type="compositionally biased region" description="Pro residues" evidence="12">
    <location>
        <begin position="167"/>
        <end position="178"/>
    </location>
</feature>
<name>A0A5J9T2Z0_9POAL</name>
<feature type="compositionally biased region" description="Acidic residues" evidence="12">
    <location>
        <begin position="145"/>
        <end position="160"/>
    </location>
</feature>
<evidence type="ECO:0000256" key="2">
    <source>
        <dbReference type="ARBA" id="ARBA00004123"/>
    </source>
</evidence>
<evidence type="ECO:0000256" key="5">
    <source>
        <dbReference type="ARBA" id="ARBA00022771"/>
    </source>
</evidence>
<dbReference type="PROSITE" id="PS51523">
    <property type="entry name" value="ZF_HD_DIMER"/>
    <property type="match status" value="1"/>
</dbReference>
<reference evidence="14 15" key="1">
    <citation type="journal article" date="2019" name="Sci. Rep.">
        <title>A high-quality genome of Eragrostis curvula grass provides insights into Poaceae evolution and supports new strategies to enhance forage quality.</title>
        <authorList>
            <person name="Carballo J."/>
            <person name="Santos B.A.C.M."/>
            <person name="Zappacosta D."/>
            <person name="Garbus I."/>
            <person name="Selva J.P."/>
            <person name="Gallo C.A."/>
            <person name="Diaz A."/>
            <person name="Albertini E."/>
            <person name="Caccamo M."/>
            <person name="Echenique V."/>
        </authorList>
    </citation>
    <scope>NUCLEOTIDE SEQUENCE [LARGE SCALE GENOMIC DNA]</scope>
    <source>
        <strain evidence="15">cv. Victoria</strain>
        <tissue evidence="14">Leaf</tissue>
    </source>
</reference>
<dbReference type="NCBIfam" id="TIGR01566">
    <property type="entry name" value="ZF_HD_prot_N"/>
    <property type="match status" value="1"/>
</dbReference>
<evidence type="ECO:0000256" key="12">
    <source>
        <dbReference type="SAM" id="MobiDB-lite"/>
    </source>
</evidence>
<feature type="domain" description="ZF-HD dimerization-type" evidence="13">
    <location>
        <begin position="42"/>
        <end position="93"/>
    </location>
</feature>
<dbReference type="InterPro" id="IPR006455">
    <property type="entry name" value="Homeodomain_ZF_HD"/>
</dbReference>
<keyword evidence="7" id="KW-0805">Transcription regulation</keyword>
<sequence length="359" mass="37259">MDVKYSKPALFQHGGTVAPTKKLEPVPAWGRATAIEPPAGVYLECLRNHAASVGGYVVDGCGEFTPAADPADDPASLLRCAACRCHRSFHRRALAEGPPPRLALPPPPQPPAVTAAAALHHHLVRDVLPSEVMKQEDRAPGAGEGAEDDDWGEETDEGSDYDNRPMSPLPAPAAAPAPPPPGCFGIASASQMLLYAMSKGAAATPAPGASPPLVATARKRARTRFSAEQKERMRALSERVGWRLQKRDEAAVEGCCREIGVTRGVFKVWMHNNKHNFVAGGHSARRNAAAASASPVPAAAAGVVHPAASSSHHAAAPPPPAAAASAPPATRVHVDFNINGAASDYFVVQSTTASGGSSQ</sequence>
<comment type="subunit">
    <text evidence="3">Homo- and heterodimer with other ZFHD proteins.</text>
</comment>
<proteinExistence type="predicted"/>
<dbReference type="SUPFAM" id="SSF46689">
    <property type="entry name" value="Homeodomain-like"/>
    <property type="match status" value="1"/>
</dbReference>
<dbReference type="AlphaFoldDB" id="A0A5J9T2Z0"/>
<dbReference type="EMBL" id="RWGY01000051">
    <property type="protein sequence ID" value="TVU05720.1"/>
    <property type="molecule type" value="Genomic_DNA"/>
</dbReference>